<keyword evidence="1" id="KW-0732">Signal</keyword>
<feature type="chain" id="PRO_5013235279" evidence="1">
    <location>
        <begin position="23"/>
        <end position="197"/>
    </location>
</feature>
<name>A0A239HT00_9SPHN</name>
<sequence length="197" mass="21318">MAGKIAGALIAGMLVAAAPAMAGNSLVAPGSKVQVAKSGMSIRSDGEWNKLGRRLGPNTETWTIDGDELNDVTFYGGIADGLPIFREVDKKNRPLPRVSSTMLVTDIPTLFETSYRIAYDTPLMKIDTVEPTSFAGGKGVRFTYSFTRPNEELHRKGEARAAVVGGKLFLITYEAPTLHYFDKTLPAFRQLADSAAF</sequence>
<evidence type="ECO:0000313" key="3">
    <source>
        <dbReference type="Proteomes" id="UP000198281"/>
    </source>
</evidence>
<gene>
    <name evidence="2" type="ORF">SAMN06295912_11860</name>
</gene>
<dbReference type="EMBL" id="FZOS01000018">
    <property type="protein sequence ID" value="SNS83424.1"/>
    <property type="molecule type" value="Genomic_DNA"/>
</dbReference>
<accession>A0A239HT00</accession>
<protein>
    <submittedName>
        <fullName evidence="2">Uncharacterized protein</fullName>
    </submittedName>
</protein>
<feature type="signal peptide" evidence="1">
    <location>
        <begin position="1"/>
        <end position="22"/>
    </location>
</feature>
<dbReference type="AlphaFoldDB" id="A0A239HT00"/>
<evidence type="ECO:0000256" key="1">
    <source>
        <dbReference type="SAM" id="SignalP"/>
    </source>
</evidence>
<organism evidence="2 3">
    <name type="scientific">Edaphosphingomonas laterariae</name>
    <dbReference type="NCBI Taxonomy" id="861865"/>
    <lineage>
        <taxon>Bacteria</taxon>
        <taxon>Pseudomonadati</taxon>
        <taxon>Pseudomonadota</taxon>
        <taxon>Alphaproteobacteria</taxon>
        <taxon>Sphingomonadales</taxon>
        <taxon>Rhizorhabdaceae</taxon>
        <taxon>Edaphosphingomonas</taxon>
    </lineage>
</organism>
<dbReference type="OrthoDB" id="6306524at2"/>
<reference evidence="3" key="1">
    <citation type="submission" date="2017-06" db="EMBL/GenBank/DDBJ databases">
        <authorList>
            <person name="Varghese N."/>
            <person name="Submissions S."/>
        </authorList>
    </citation>
    <scope>NUCLEOTIDE SEQUENCE [LARGE SCALE GENOMIC DNA]</scope>
    <source>
        <strain evidence="3">LNB2</strain>
    </source>
</reference>
<proteinExistence type="predicted"/>
<keyword evidence="3" id="KW-1185">Reference proteome</keyword>
<dbReference type="RefSeq" id="WP_089220406.1">
    <property type="nucleotide sequence ID" value="NZ_FZOS01000018.1"/>
</dbReference>
<evidence type="ECO:0000313" key="2">
    <source>
        <dbReference type="EMBL" id="SNS83424.1"/>
    </source>
</evidence>
<dbReference type="Proteomes" id="UP000198281">
    <property type="component" value="Unassembled WGS sequence"/>
</dbReference>